<dbReference type="Proteomes" id="UP000095765">
    <property type="component" value="Unassembled WGS sequence"/>
</dbReference>
<protein>
    <submittedName>
        <fullName evidence="2">Branched-chain amino acid transport protein (AzlD)</fullName>
    </submittedName>
</protein>
<evidence type="ECO:0000256" key="1">
    <source>
        <dbReference type="SAM" id="Phobius"/>
    </source>
</evidence>
<evidence type="ECO:0000313" key="3">
    <source>
        <dbReference type="Proteomes" id="UP000095765"/>
    </source>
</evidence>
<dbReference type="AlphaFoldDB" id="A0A174TF06"/>
<dbReference type="InterPro" id="IPR008407">
    <property type="entry name" value="Brnchd-chn_aa_trnsp_AzlD"/>
</dbReference>
<dbReference type="PIRSF" id="PIRSF003203">
    <property type="entry name" value="AzlD"/>
    <property type="match status" value="1"/>
</dbReference>
<keyword evidence="1" id="KW-1133">Transmembrane helix</keyword>
<name>A0A174TF06_9FIRM</name>
<keyword evidence="1" id="KW-0472">Membrane</keyword>
<dbReference type="GeneID" id="72463628"/>
<reference evidence="2 3" key="1">
    <citation type="submission" date="2015-09" db="EMBL/GenBank/DDBJ databases">
        <authorList>
            <consortium name="Pathogen Informatics"/>
        </authorList>
    </citation>
    <scope>NUCLEOTIDE SEQUENCE [LARGE SCALE GENOMIC DNA]</scope>
    <source>
        <strain evidence="2 3">2789STDY5834939</strain>
    </source>
</reference>
<dbReference type="Pfam" id="PF05437">
    <property type="entry name" value="AzlD"/>
    <property type="match status" value="1"/>
</dbReference>
<gene>
    <name evidence="2" type="ORF">ERS852551_02991</name>
</gene>
<dbReference type="OrthoDB" id="308265at2"/>
<evidence type="ECO:0000313" key="2">
    <source>
        <dbReference type="EMBL" id="CUQ07061.1"/>
    </source>
</evidence>
<organism evidence="2 3">
    <name type="scientific">Anaerotruncus colihominis</name>
    <dbReference type="NCBI Taxonomy" id="169435"/>
    <lineage>
        <taxon>Bacteria</taxon>
        <taxon>Bacillati</taxon>
        <taxon>Bacillota</taxon>
        <taxon>Clostridia</taxon>
        <taxon>Eubacteriales</taxon>
        <taxon>Oscillospiraceae</taxon>
        <taxon>Anaerotruncus</taxon>
    </lineage>
</organism>
<feature type="transmembrane region" description="Helical" evidence="1">
    <location>
        <begin position="40"/>
        <end position="60"/>
    </location>
</feature>
<accession>A0A174TF06</accession>
<dbReference type="RefSeq" id="WP_024731314.1">
    <property type="nucleotide sequence ID" value="NZ_CABIWA010000015.1"/>
</dbReference>
<sequence length="109" mass="11909">MPLTPLQTLAVVLTVAGVTVLCRALPFLLFRDGRPVSGRVIYLGRVLPYAIIAILVVYCLRGIDFASVPFGAPEIIAVSLTVAIHVWKRNNLLSIGVSTTVYMLLLRLF</sequence>
<dbReference type="EMBL" id="CZBE01000024">
    <property type="protein sequence ID" value="CUQ07061.1"/>
    <property type="molecule type" value="Genomic_DNA"/>
</dbReference>
<feature type="transmembrane region" description="Helical" evidence="1">
    <location>
        <begin position="67"/>
        <end position="86"/>
    </location>
</feature>
<keyword evidence="1" id="KW-0812">Transmembrane</keyword>
<proteinExistence type="predicted"/>